<feature type="region of interest" description="Disordered" evidence="1">
    <location>
        <begin position="370"/>
        <end position="411"/>
    </location>
</feature>
<feature type="compositionally biased region" description="Basic and acidic residues" evidence="1">
    <location>
        <begin position="370"/>
        <end position="385"/>
    </location>
</feature>
<proteinExistence type="predicted"/>
<comment type="caution">
    <text evidence="2">The sequence shown here is derived from an EMBL/GenBank/DDBJ whole genome shotgun (WGS) entry which is preliminary data.</text>
</comment>
<feature type="compositionally biased region" description="Basic and acidic residues" evidence="1">
    <location>
        <begin position="392"/>
        <end position="411"/>
    </location>
</feature>
<evidence type="ECO:0000256" key="1">
    <source>
        <dbReference type="SAM" id="MobiDB-lite"/>
    </source>
</evidence>
<name>A0A8S3RC49_MYTED</name>
<organism evidence="2 3">
    <name type="scientific">Mytilus edulis</name>
    <name type="common">Blue mussel</name>
    <dbReference type="NCBI Taxonomy" id="6550"/>
    <lineage>
        <taxon>Eukaryota</taxon>
        <taxon>Metazoa</taxon>
        <taxon>Spiralia</taxon>
        <taxon>Lophotrochozoa</taxon>
        <taxon>Mollusca</taxon>
        <taxon>Bivalvia</taxon>
        <taxon>Autobranchia</taxon>
        <taxon>Pteriomorphia</taxon>
        <taxon>Mytilida</taxon>
        <taxon>Mytiloidea</taxon>
        <taxon>Mytilidae</taxon>
        <taxon>Mytilinae</taxon>
        <taxon>Mytilus</taxon>
    </lineage>
</organism>
<dbReference type="OrthoDB" id="6196512at2759"/>
<evidence type="ECO:0000313" key="2">
    <source>
        <dbReference type="EMBL" id="CAG2205756.1"/>
    </source>
</evidence>
<accession>A0A8S3RC49</accession>
<sequence length="480" mass="54935">MDMSANFKDDKPNQQAVVKLCRGIISVAQFELALERWEQLEESIKVAEAREAELAKELGRYRYGDKFDEKEMSIFSREFSPAKQSVAEFKFTLNEFECIARGIKESEEKDTNELLKEDLKTTSDETGTEDSEIVRTTSNETGTEDSEIVRITADETGTEDSEIVRITADETGTKDSEIVRITADETGTEDSEIVRITADETGTENSEIVRITAYETGTEDSEIVRITADETGTEDSEIVRITADETGTEDSEIVRITADETGTEDSEIVRITADETGTEADEMTDLRTLLDQNTCTISPVVLHVAAVLVVEVVIVETNQPSLLQKQNEQIEKEEILKTKKETKLEKKRVKEEEMIFKKYLKVANRRMKQYKKESRKQLEKEEKENKKKVKKEQKERASLEMKEMKDRKKLEKGIKKKGETKEENNVVAILEHMDIAMQKNKVVVVDFRDDRKGIEKKEEKKNTICKIVQDVFRYLICAKK</sequence>
<reference evidence="2" key="1">
    <citation type="submission" date="2021-03" db="EMBL/GenBank/DDBJ databases">
        <authorList>
            <person name="Bekaert M."/>
        </authorList>
    </citation>
    <scope>NUCLEOTIDE SEQUENCE</scope>
</reference>
<gene>
    <name evidence="2" type="ORF">MEDL_20148</name>
</gene>
<dbReference type="Proteomes" id="UP000683360">
    <property type="component" value="Unassembled WGS sequence"/>
</dbReference>
<evidence type="ECO:0000313" key="3">
    <source>
        <dbReference type="Proteomes" id="UP000683360"/>
    </source>
</evidence>
<dbReference type="EMBL" id="CAJPWZ010001029">
    <property type="protein sequence ID" value="CAG2205756.1"/>
    <property type="molecule type" value="Genomic_DNA"/>
</dbReference>
<protein>
    <submittedName>
        <fullName evidence="2">Uncharacterized protein</fullName>
    </submittedName>
</protein>
<keyword evidence="3" id="KW-1185">Reference proteome</keyword>
<dbReference type="AlphaFoldDB" id="A0A8S3RC49"/>
<feature type="region of interest" description="Disordered" evidence="1">
    <location>
        <begin position="120"/>
        <end position="144"/>
    </location>
</feature>